<name>A0A0D0AH09_9AGAM</name>
<dbReference type="InParanoid" id="A0A0D0AH09"/>
<evidence type="ECO:0000313" key="2">
    <source>
        <dbReference type="Proteomes" id="UP000054485"/>
    </source>
</evidence>
<sequence>MQKSRYRLRGCVFQIRVLQFCNTLYHWSLVPCGDNWYLSYSEMLSIKLCQLSPFSLISALATHKCKKIFLIGRPYYGSYIHIYPICIPHETYLLQSICNFRVSPAPLISVS</sequence>
<reference evidence="1 2" key="1">
    <citation type="submission" date="2014-04" db="EMBL/GenBank/DDBJ databases">
        <authorList>
            <consortium name="DOE Joint Genome Institute"/>
            <person name="Kuo A."/>
            <person name="Ruytinx J."/>
            <person name="Rineau F."/>
            <person name="Colpaert J."/>
            <person name="Kohler A."/>
            <person name="Nagy L.G."/>
            <person name="Floudas D."/>
            <person name="Copeland A."/>
            <person name="Barry K.W."/>
            <person name="Cichocki N."/>
            <person name="Veneault-Fourrey C."/>
            <person name="LaButti K."/>
            <person name="Lindquist E.A."/>
            <person name="Lipzen A."/>
            <person name="Lundell T."/>
            <person name="Morin E."/>
            <person name="Murat C."/>
            <person name="Sun H."/>
            <person name="Tunlid A."/>
            <person name="Henrissat B."/>
            <person name="Grigoriev I.V."/>
            <person name="Hibbett D.S."/>
            <person name="Martin F."/>
            <person name="Nordberg H.P."/>
            <person name="Cantor M.N."/>
            <person name="Hua S.X."/>
        </authorList>
    </citation>
    <scope>NUCLEOTIDE SEQUENCE [LARGE SCALE GENOMIC DNA]</scope>
    <source>
        <strain evidence="1 2">UH-Slu-Lm8-n1</strain>
    </source>
</reference>
<gene>
    <name evidence="1" type="ORF">CY34DRAFT_226505</name>
</gene>
<dbReference type="AlphaFoldDB" id="A0A0D0AH09"/>
<proteinExistence type="predicted"/>
<reference evidence="2" key="2">
    <citation type="submission" date="2015-01" db="EMBL/GenBank/DDBJ databases">
        <title>Evolutionary Origins and Diversification of the Mycorrhizal Mutualists.</title>
        <authorList>
            <consortium name="DOE Joint Genome Institute"/>
            <consortium name="Mycorrhizal Genomics Consortium"/>
            <person name="Kohler A."/>
            <person name="Kuo A."/>
            <person name="Nagy L.G."/>
            <person name="Floudas D."/>
            <person name="Copeland A."/>
            <person name="Barry K.W."/>
            <person name="Cichocki N."/>
            <person name="Veneault-Fourrey C."/>
            <person name="LaButti K."/>
            <person name="Lindquist E.A."/>
            <person name="Lipzen A."/>
            <person name="Lundell T."/>
            <person name="Morin E."/>
            <person name="Murat C."/>
            <person name="Riley R."/>
            <person name="Ohm R."/>
            <person name="Sun H."/>
            <person name="Tunlid A."/>
            <person name="Henrissat B."/>
            <person name="Grigoriev I.V."/>
            <person name="Hibbett D.S."/>
            <person name="Martin F."/>
        </authorList>
    </citation>
    <scope>NUCLEOTIDE SEQUENCE [LARGE SCALE GENOMIC DNA]</scope>
    <source>
        <strain evidence="2">UH-Slu-Lm8-n1</strain>
    </source>
</reference>
<accession>A0A0D0AH09</accession>
<organism evidence="1 2">
    <name type="scientific">Suillus luteus UH-Slu-Lm8-n1</name>
    <dbReference type="NCBI Taxonomy" id="930992"/>
    <lineage>
        <taxon>Eukaryota</taxon>
        <taxon>Fungi</taxon>
        <taxon>Dikarya</taxon>
        <taxon>Basidiomycota</taxon>
        <taxon>Agaricomycotina</taxon>
        <taxon>Agaricomycetes</taxon>
        <taxon>Agaricomycetidae</taxon>
        <taxon>Boletales</taxon>
        <taxon>Suillineae</taxon>
        <taxon>Suillaceae</taxon>
        <taxon>Suillus</taxon>
    </lineage>
</organism>
<dbReference type="HOGENOM" id="CLU_2160074_0_0_1"/>
<protein>
    <submittedName>
        <fullName evidence="1">Uncharacterized protein</fullName>
    </submittedName>
</protein>
<dbReference type="Proteomes" id="UP000054485">
    <property type="component" value="Unassembled WGS sequence"/>
</dbReference>
<keyword evidence="2" id="KW-1185">Reference proteome</keyword>
<dbReference type="EMBL" id="KN835279">
    <property type="protein sequence ID" value="KIK41101.1"/>
    <property type="molecule type" value="Genomic_DNA"/>
</dbReference>
<evidence type="ECO:0000313" key="1">
    <source>
        <dbReference type="EMBL" id="KIK41101.1"/>
    </source>
</evidence>